<evidence type="ECO:0000256" key="1">
    <source>
        <dbReference type="SAM" id="MobiDB-lite"/>
    </source>
</evidence>
<dbReference type="RefSeq" id="XP_002777126.1">
    <property type="nucleotide sequence ID" value="XM_002777080.1"/>
</dbReference>
<feature type="compositionally biased region" description="Acidic residues" evidence="1">
    <location>
        <begin position="44"/>
        <end position="63"/>
    </location>
</feature>
<feature type="region of interest" description="Disordered" evidence="1">
    <location>
        <begin position="1"/>
        <end position="63"/>
    </location>
</feature>
<name>C5L2W9_PERM5</name>
<dbReference type="InParanoid" id="C5L2W9"/>
<dbReference type="Proteomes" id="UP000007800">
    <property type="component" value="Unassembled WGS sequence"/>
</dbReference>
<proteinExistence type="predicted"/>
<dbReference type="GeneID" id="9064851"/>
<evidence type="ECO:0000313" key="2">
    <source>
        <dbReference type="EMBL" id="EER08942.1"/>
    </source>
</evidence>
<accession>C5L2W9</accession>
<dbReference type="AlphaFoldDB" id="C5L2W9"/>
<protein>
    <submittedName>
        <fullName evidence="2">Uncharacterized protein</fullName>
    </submittedName>
</protein>
<organism evidence="3">
    <name type="scientific">Perkinsus marinus (strain ATCC 50983 / TXsc)</name>
    <dbReference type="NCBI Taxonomy" id="423536"/>
    <lineage>
        <taxon>Eukaryota</taxon>
        <taxon>Sar</taxon>
        <taxon>Alveolata</taxon>
        <taxon>Perkinsozoa</taxon>
        <taxon>Perkinsea</taxon>
        <taxon>Perkinsida</taxon>
        <taxon>Perkinsidae</taxon>
        <taxon>Perkinsus</taxon>
    </lineage>
</organism>
<dbReference type="EMBL" id="GG678666">
    <property type="protein sequence ID" value="EER08942.1"/>
    <property type="molecule type" value="Genomic_DNA"/>
</dbReference>
<keyword evidence="3" id="KW-1185">Reference proteome</keyword>
<reference evidence="2 3" key="1">
    <citation type="submission" date="2008-07" db="EMBL/GenBank/DDBJ databases">
        <authorList>
            <person name="El-Sayed N."/>
            <person name="Caler E."/>
            <person name="Inman J."/>
            <person name="Amedeo P."/>
            <person name="Hass B."/>
            <person name="Wortman J."/>
        </authorList>
    </citation>
    <scope>NUCLEOTIDE SEQUENCE [LARGE SCALE GENOMIC DNA]</scope>
    <source>
        <strain evidence="3">ATCC 50983 / TXsc</strain>
    </source>
</reference>
<sequence length="265" mass="28066">MTGNVVRTPASRAVSKSKANDKSKSKIGRPRSGSLTLSKRSIESEDNINNEVLSDDDLPVGSDLEPEVLDTATDDGNVKKAVSTDTLTMVANGQGNSESSTQIAMVQGGLLQQSIPLTGQAAQLPEGATNFNWRMVPGPEGQLTLVPFSIAMPSDGPAPPLLGALKAHSGGSQPRCPGCKSKPCKSKISMKDYDVASNIATKSSSTSKFLGEDDDRSGSTFVREILSALEGHDAVTKYLWAKQNILLNFSSFEARSRIDSVPEVI</sequence>
<evidence type="ECO:0000313" key="3">
    <source>
        <dbReference type="Proteomes" id="UP000007800"/>
    </source>
</evidence>
<gene>
    <name evidence="2" type="ORF">Pmar_PMAR014108</name>
</gene>